<name>A0A2Z2NVJ7_9GAMM</name>
<dbReference type="KEGG" id="gai:IMCC3135_26520"/>
<evidence type="ECO:0000256" key="1">
    <source>
        <dbReference type="SAM" id="MobiDB-lite"/>
    </source>
</evidence>
<feature type="compositionally biased region" description="Gly residues" evidence="1">
    <location>
        <begin position="88"/>
        <end position="102"/>
    </location>
</feature>
<dbReference type="InterPro" id="IPR012340">
    <property type="entry name" value="NA-bd_OB-fold"/>
</dbReference>
<dbReference type="Pfam" id="PF11325">
    <property type="entry name" value="DUF3127"/>
    <property type="match status" value="1"/>
</dbReference>
<organism evidence="2 3">
    <name type="scientific">Granulosicoccus antarcticus IMCC3135</name>
    <dbReference type="NCBI Taxonomy" id="1192854"/>
    <lineage>
        <taxon>Bacteria</taxon>
        <taxon>Pseudomonadati</taxon>
        <taxon>Pseudomonadota</taxon>
        <taxon>Gammaproteobacteria</taxon>
        <taxon>Chromatiales</taxon>
        <taxon>Granulosicoccaceae</taxon>
        <taxon>Granulosicoccus</taxon>
    </lineage>
</organism>
<protein>
    <recommendedName>
        <fullName evidence="4">DUF3127 domain-containing protein</fullName>
    </recommendedName>
</protein>
<dbReference type="EMBL" id="CP018632">
    <property type="protein sequence ID" value="ASJ75359.1"/>
    <property type="molecule type" value="Genomic_DNA"/>
</dbReference>
<dbReference type="AlphaFoldDB" id="A0A2Z2NVJ7"/>
<dbReference type="Proteomes" id="UP000250079">
    <property type="component" value="Chromosome"/>
</dbReference>
<dbReference type="RefSeq" id="WP_088920282.1">
    <property type="nucleotide sequence ID" value="NZ_CP018632.1"/>
</dbReference>
<keyword evidence="3" id="KW-1185">Reference proteome</keyword>
<reference evidence="2 3" key="1">
    <citation type="submission" date="2016-12" db="EMBL/GenBank/DDBJ databases">
        <authorList>
            <person name="Song W.-J."/>
            <person name="Kurnit D.M."/>
        </authorList>
    </citation>
    <scope>NUCLEOTIDE SEQUENCE [LARGE SCALE GENOMIC DNA]</scope>
    <source>
        <strain evidence="2 3">IMCC3135</strain>
    </source>
</reference>
<sequence length="129" mass="14038">MGYKAEGKLEKIFDTEQKSGSFQAREFVIEVADGQYPQMVKFQLVQDKCALVDDYSEGDTIEVEFDLRGREWNGKYFTNLQAWRISRGGEGGGESSGGGGQSQGSRAPAAAPQAPAASAKTDFDDDIPF</sequence>
<dbReference type="OrthoDB" id="598142at2"/>
<evidence type="ECO:0008006" key="4">
    <source>
        <dbReference type="Google" id="ProtNLM"/>
    </source>
</evidence>
<accession>A0A2Z2NVJ7</accession>
<feature type="region of interest" description="Disordered" evidence="1">
    <location>
        <begin position="87"/>
        <end position="129"/>
    </location>
</feature>
<evidence type="ECO:0000313" key="3">
    <source>
        <dbReference type="Proteomes" id="UP000250079"/>
    </source>
</evidence>
<dbReference type="SUPFAM" id="SSF50249">
    <property type="entry name" value="Nucleic acid-binding proteins"/>
    <property type="match status" value="1"/>
</dbReference>
<gene>
    <name evidence="2" type="ORF">IMCC3135_26520</name>
</gene>
<proteinExistence type="predicted"/>
<dbReference type="InterPro" id="IPR021474">
    <property type="entry name" value="DUF3127"/>
</dbReference>
<evidence type="ECO:0000313" key="2">
    <source>
        <dbReference type="EMBL" id="ASJ75359.1"/>
    </source>
</evidence>
<feature type="compositionally biased region" description="Low complexity" evidence="1">
    <location>
        <begin position="103"/>
        <end position="119"/>
    </location>
</feature>